<accession>A0ABW1QW11</accession>
<organism evidence="3 4">
    <name type="scientific">Nocardioides yefusunii</name>
    <dbReference type="NCBI Taxonomy" id="2500546"/>
    <lineage>
        <taxon>Bacteria</taxon>
        <taxon>Bacillati</taxon>
        <taxon>Actinomycetota</taxon>
        <taxon>Actinomycetes</taxon>
        <taxon>Propionibacteriales</taxon>
        <taxon>Nocardioidaceae</taxon>
        <taxon>Nocardioides</taxon>
    </lineage>
</organism>
<keyword evidence="2" id="KW-0812">Transmembrane</keyword>
<evidence type="ECO:0008006" key="5">
    <source>
        <dbReference type="Google" id="ProtNLM"/>
    </source>
</evidence>
<protein>
    <recommendedName>
        <fullName evidence="5">Cellulose synthase</fullName>
    </recommendedName>
</protein>
<proteinExistence type="predicted"/>
<evidence type="ECO:0000256" key="1">
    <source>
        <dbReference type="SAM" id="MobiDB-lite"/>
    </source>
</evidence>
<dbReference type="RefSeq" id="WP_128221004.1">
    <property type="nucleotide sequence ID" value="NZ_CP034929.1"/>
</dbReference>
<evidence type="ECO:0000313" key="4">
    <source>
        <dbReference type="Proteomes" id="UP001596098"/>
    </source>
</evidence>
<dbReference type="Proteomes" id="UP001596098">
    <property type="component" value="Unassembled WGS sequence"/>
</dbReference>
<sequence>MNDVMWNLLALLATGLGAVGTWWAFTRRGTTAGVRALGWALLIPAAWLTGVFTLVGRVATAVTRWTSGIVLSFGFGLGLGLGALAIALILLAAFLRSREDDAPAVATPRAARRVRASQPRARGAAPTSAAPTDDAADDGLGDIEELLRRRGIE</sequence>
<feature type="transmembrane region" description="Helical" evidence="2">
    <location>
        <begin position="37"/>
        <end position="56"/>
    </location>
</feature>
<keyword evidence="4" id="KW-1185">Reference proteome</keyword>
<comment type="caution">
    <text evidence="3">The sequence shown here is derived from an EMBL/GenBank/DDBJ whole genome shotgun (WGS) entry which is preliminary data.</text>
</comment>
<feature type="region of interest" description="Disordered" evidence="1">
    <location>
        <begin position="101"/>
        <end position="139"/>
    </location>
</feature>
<feature type="transmembrane region" description="Helical" evidence="2">
    <location>
        <begin position="68"/>
        <end position="95"/>
    </location>
</feature>
<evidence type="ECO:0000313" key="3">
    <source>
        <dbReference type="EMBL" id="MFC6153132.1"/>
    </source>
</evidence>
<feature type="compositionally biased region" description="Low complexity" evidence="1">
    <location>
        <begin position="124"/>
        <end position="133"/>
    </location>
</feature>
<keyword evidence="2" id="KW-1133">Transmembrane helix</keyword>
<reference evidence="4" key="1">
    <citation type="journal article" date="2019" name="Int. J. Syst. Evol. Microbiol.">
        <title>The Global Catalogue of Microorganisms (GCM) 10K type strain sequencing project: providing services to taxonomists for standard genome sequencing and annotation.</title>
        <authorList>
            <consortium name="The Broad Institute Genomics Platform"/>
            <consortium name="The Broad Institute Genome Sequencing Center for Infectious Disease"/>
            <person name="Wu L."/>
            <person name="Ma J."/>
        </authorList>
    </citation>
    <scope>NUCLEOTIDE SEQUENCE [LARGE SCALE GENOMIC DNA]</scope>
    <source>
        <strain evidence="4">DFY28</strain>
    </source>
</reference>
<dbReference type="EMBL" id="JBHSQI010000003">
    <property type="protein sequence ID" value="MFC6153132.1"/>
    <property type="molecule type" value="Genomic_DNA"/>
</dbReference>
<feature type="transmembrane region" description="Helical" evidence="2">
    <location>
        <begin position="6"/>
        <end position="25"/>
    </location>
</feature>
<name>A0ABW1QW11_9ACTN</name>
<evidence type="ECO:0000256" key="2">
    <source>
        <dbReference type="SAM" id="Phobius"/>
    </source>
</evidence>
<gene>
    <name evidence="3" type="ORF">ACFPWU_05575</name>
</gene>
<keyword evidence="2" id="KW-0472">Membrane</keyword>